<dbReference type="Proteomes" id="UP000232722">
    <property type="component" value="Unassembled WGS sequence"/>
</dbReference>
<reference evidence="1 2" key="1">
    <citation type="submission" date="2016-04" db="EMBL/GenBank/DDBJ databases">
        <title>Genome analyses suggest a sexual origin of heterokaryosis in a supposedly ancient asexual fungus.</title>
        <authorList>
            <person name="Ropars J."/>
            <person name="Sedzielewska K."/>
            <person name="Noel J."/>
            <person name="Charron P."/>
            <person name="Farinelli L."/>
            <person name="Marton T."/>
            <person name="Kruger M."/>
            <person name="Pelin A."/>
            <person name="Brachmann A."/>
            <person name="Corradi N."/>
        </authorList>
    </citation>
    <scope>NUCLEOTIDE SEQUENCE [LARGE SCALE GENOMIC DNA]</scope>
    <source>
        <strain evidence="1 2">A5</strain>
    </source>
</reference>
<comment type="caution">
    <text evidence="1">The sequence shown here is derived from an EMBL/GenBank/DDBJ whole genome shotgun (WGS) entry which is preliminary data.</text>
</comment>
<evidence type="ECO:0000313" key="1">
    <source>
        <dbReference type="EMBL" id="PKC09380.1"/>
    </source>
</evidence>
<dbReference type="VEuPathDB" id="FungiDB:RhiirA1_451906"/>
<evidence type="ECO:0000313" key="2">
    <source>
        <dbReference type="Proteomes" id="UP000232722"/>
    </source>
</evidence>
<sequence length="127" mass="14610">MSNCTCQSREIEWKKKKIERDYTVDFCHKPLTQKGATKQKVALEIEFLNWFFVNASPHIELSPTPNINGGNEKRLHIRNINARGEANGQFGSVSVLKLQFSTKTEPTAKPTDKTELQNRLQKYCKIE</sequence>
<accession>A0A2N0PRC4</accession>
<reference evidence="1 2" key="2">
    <citation type="submission" date="2017-09" db="EMBL/GenBank/DDBJ databases">
        <title>Extensive intraspecific genome diversity in a model arbuscular mycorrhizal fungus.</title>
        <authorList>
            <person name="Chen E.C."/>
            <person name="Morin E."/>
            <person name="Beaudet D."/>
            <person name="Noel J."/>
            <person name="Ndikumana S."/>
            <person name="Charron P."/>
            <person name="St-Onge C."/>
            <person name="Giorgi J."/>
            <person name="Grigoriev I.V."/>
            <person name="Roux C."/>
            <person name="Martin F.M."/>
            <person name="Corradi N."/>
        </authorList>
    </citation>
    <scope>NUCLEOTIDE SEQUENCE [LARGE SCALE GENOMIC DNA]</scope>
    <source>
        <strain evidence="1 2">A5</strain>
    </source>
</reference>
<name>A0A2N0PRC4_9GLOM</name>
<protein>
    <submittedName>
        <fullName evidence="1">Uncharacterized protein</fullName>
    </submittedName>
</protein>
<proteinExistence type="predicted"/>
<dbReference type="EMBL" id="LLXJ01000466">
    <property type="protein sequence ID" value="PKC09380.1"/>
    <property type="molecule type" value="Genomic_DNA"/>
</dbReference>
<dbReference type="VEuPathDB" id="FungiDB:RhiirFUN_003735"/>
<organism evidence="1 2">
    <name type="scientific">Rhizophagus irregularis</name>
    <dbReference type="NCBI Taxonomy" id="588596"/>
    <lineage>
        <taxon>Eukaryota</taxon>
        <taxon>Fungi</taxon>
        <taxon>Fungi incertae sedis</taxon>
        <taxon>Mucoromycota</taxon>
        <taxon>Glomeromycotina</taxon>
        <taxon>Glomeromycetes</taxon>
        <taxon>Glomerales</taxon>
        <taxon>Glomeraceae</taxon>
        <taxon>Rhizophagus</taxon>
    </lineage>
</organism>
<gene>
    <name evidence="1" type="ORF">RhiirA5_375508</name>
</gene>
<dbReference type="AlphaFoldDB" id="A0A2N0PRC4"/>